<protein>
    <submittedName>
        <fullName evidence="1">Uncharacterized conserved protein (COG2071)</fullName>
    </submittedName>
</protein>
<keyword evidence="2" id="KW-1185">Reference proteome</keyword>
<reference evidence="2" key="1">
    <citation type="submission" date="2016-10" db="EMBL/GenBank/DDBJ databases">
        <authorList>
            <person name="Varghese N."/>
            <person name="Submissions S."/>
        </authorList>
    </citation>
    <scope>NUCLEOTIDE SEQUENCE [LARGE SCALE GENOMIC DNA]</scope>
    <source>
        <strain evidence="2">CGMCC 1.7061</strain>
    </source>
</reference>
<sequence length="247" mass="26904">MLPFLRLSSDVRDVVYLNWVVDLDKVKHLVPEGVTVMTFNGKTLLSVLTYRHGHFGPSLLGPLRRLFPSPLQSNWRLYVDAISGQEVQGTVLFLKNIMNSKLFVCGTRLASDSMLTHYADSFTHETNNGQVYTAIAPAGGSSPDLVSLLHRAPEIAIPASVLDHFGTRDQALAYLCLQHSAITDVPDAGCLCQAEIDLPIGLDTLVGLQVDELKSAWLGEVIEGAPVFAFSVPEVGFEVISERLMAG</sequence>
<organism evidence="1 2">
    <name type="scientific">Marinobacter zhejiangensis</name>
    <dbReference type="NCBI Taxonomy" id="488535"/>
    <lineage>
        <taxon>Bacteria</taxon>
        <taxon>Pseudomonadati</taxon>
        <taxon>Pseudomonadota</taxon>
        <taxon>Gammaproteobacteria</taxon>
        <taxon>Pseudomonadales</taxon>
        <taxon>Marinobacteraceae</taxon>
        <taxon>Marinobacter</taxon>
    </lineage>
</organism>
<name>A0A1I4M5L7_9GAMM</name>
<dbReference type="Pfam" id="PF09844">
    <property type="entry name" value="DUF2071"/>
    <property type="match status" value="1"/>
</dbReference>
<dbReference type="STRING" id="488535.SAMN04487963_0863"/>
<evidence type="ECO:0000313" key="1">
    <source>
        <dbReference type="EMBL" id="SFL98460.1"/>
    </source>
</evidence>
<evidence type="ECO:0000313" key="2">
    <source>
        <dbReference type="Proteomes" id="UP000198519"/>
    </source>
</evidence>
<dbReference type="RefSeq" id="WP_175481824.1">
    <property type="nucleotide sequence ID" value="NZ_FOUE01000001.1"/>
</dbReference>
<dbReference type="InterPro" id="IPR018644">
    <property type="entry name" value="DUF2071"/>
</dbReference>
<gene>
    <name evidence="1" type="ORF">SAMN04487963_0863</name>
</gene>
<dbReference type="EMBL" id="FOUE01000001">
    <property type="protein sequence ID" value="SFL98460.1"/>
    <property type="molecule type" value="Genomic_DNA"/>
</dbReference>
<dbReference type="Proteomes" id="UP000198519">
    <property type="component" value="Unassembled WGS sequence"/>
</dbReference>
<proteinExistence type="predicted"/>
<accession>A0A1I4M5L7</accession>
<dbReference type="AlphaFoldDB" id="A0A1I4M5L7"/>